<feature type="non-terminal residue" evidence="3">
    <location>
        <position position="1"/>
    </location>
</feature>
<feature type="transmembrane region" description="Helical" evidence="2">
    <location>
        <begin position="280"/>
        <end position="303"/>
    </location>
</feature>
<feature type="region of interest" description="Disordered" evidence="1">
    <location>
        <begin position="312"/>
        <end position="342"/>
    </location>
</feature>
<sequence>MELQMEERRKQLSLSRKLIVGNVTPRDTRAITVAVVETQSAICRTSKNRCACSAGVSGGETGEPFFDVFKGFGRFGDFDHFDGFNFYDGFDQNTFYKLFHDCEKFIIVYYCCIHNCFYRGNFSGTDINTDTRRERNATAIRSTPVSGCNGDDVACPAANGTRVCTPIDLMLNKTTCEIRGCPKGQAPIHVGTNQTLTCVPLTILSGGLLPSMWQFAECKAAGELFCNGTCLNVDDVDAVGPDGQCRLHPKPPPEPANAPEVIVKKPKAAQMHADYTAVNILIMVFLGILALLAVLAVIVYFALKRSAKNKKKKKSTSSEHTYGSDPEPPVKKKKSTKSDKEDNLDPAFLTVIDDKASHAASAIRSTH</sequence>
<proteinExistence type="predicted"/>
<evidence type="ECO:0000256" key="2">
    <source>
        <dbReference type="SAM" id="Phobius"/>
    </source>
</evidence>
<keyword evidence="2" id="KW-1133">Transmembrane helix</keyword>
<reference evidence="3" key="1">
    <citation type="submission" date="2023-06" db="EMBL/GenBank/DDBJ databases">
        <authorList>
            <person name="Delattre M."/>
        </authorList>
    </citation>
    <scope>NUCLEOTIDE SEQUENCE</scope>
    <source>
        <strain evidence="3">AF72</strain>
    </source>
</reference>
<protein>
    <submittedName>
        <fullName evidence="3">Uncharacterized protein</fullName>
    </submittedName>
</protein>
<keyword evidence="4" id="KW-1185">Reference proteome</keyword>
<evidence type="ECO:0000313" key="4">
    <source>
        <dbReference type="Proteomes" id="UP001177023"/>
    </source>
</evidence>
<name>A0AA36G3T1_9BILA</name>
<keyword evidence="2" id="KW-0472">Membrane</keyword>
<dbReference type="Proteomes" id="UP001177023">
    <property type="component" value="Unassembled WGS sequence"/>
</dbReference>
<accession>A0AA36G3T1</accession>
<dbReference type="EMBL" id="CATQJA010002652">
    <property type="protein sequence ID" value="CAJ0577847.1"/>
    <property type="molecule type" value="Genomic_DNA"/>
</dbReference>
<evidence type="ECO:0000256" key="1">
    <source>
        <dbReference type="SAM" id="MobiDB-lite"/>
    </source>
</evidence>
<gene>
    <name evidence="3" type="ORF">MSPICULIGERA_LOCUS16112</name>
</gene>
<dbReference type="AlphaFoldDB" id="A0AA36G3T1"/>
<comment type="caution">
    <text evidence="3">The sequence shown here is derived from an EMBL/GenBank/DDBJ whole genome shotgun (WGS) entry which is preliminary data.</text>
</comment>
<keyword evidence="2" id="KW-0812">Transmembrane</keyword>
<evidence type="ECO:0000313" key="3">
    <source>
        <dbReference type="EMBL" id="CAJ0577847.1"/>
    </source>
</evidence>
<organism evidence="3 4">
    <name type="scientific">Mesorhabditis spiculigera</name>
    <dbReference type="NCBI Taxonomy" id="96644"/>
    <lineage>
        <taxon>Eukaryota</taxon>
        <taxon>Metazoa</taxon>
        <taxon>Ecdysozoa</taxon>
        <taxon>Nematoda</taxon>
        <taxon>Chromadorea</taxon>
        <taxon>Rhabditida</taxon>
        <taxon>Rhabditina</taxon>
        <taxon>Rhabditomorpha</taxon>
        <taxon>Rhabditoidea</taxon>
        <taxon>Rhabditidae</taxon>
        <taxon>Mesorhabditinae</taxon>
        <taxon>Mesorhabditis</taxon>
    </lineage>
</organism>